<dbReference type="STRING" id="294750.A0A095D410"/>
<comment type="subcellular location">
    <subcellularLocation>
        <location evidence="4">Nucleus</location>
        <location evidence="4">Nucleolus</location>
    </subcellularLocation>
</comment>
<dbReference type="PANTHER" id="PTHR21008">
    <property type="entry name" value="S-ADENOSYLMETHIONINE SENSOR UPSTREAM OF MTORC1-RELATED"/>
    <property type="match status" value="1"/>
</dbReference>
<dbReference type="AlphaFoldDB" id="A0A095D410"/>
<dbReference type="FunFam" id="3.40.50.150:FF:000472">
    <property type="entry name" value="25S rRNA adenine-N(1) methyltransferase"/>
    <property type="match status" value="1"/>
</dbReference>
<feature type="binding site" evidence="4">
    <location>
        <position position="124"/>
    </location>
    <ligand>
        <name>S-adenosyl-L-methionine</name>
        <dbReference type="ChEBI" id="CHEBI:59789"/>
    </ligand>
</feature>
<dbReference type="SUPFAM" id="SSF53335">
    <property type="entry name" value="S-adenosyl-L-methionine-dependent methyltransferases"/>
    <property type="match status" value="1"/>
</dbReference>
<gene>
    <name evidence="6" type="ORF">CNBG_1864</name>
</gene>
<keyword evidence="4" id="KW-0539">Nucleus</keyword>
<comment type="similarity">
    <text evidence="4">Belongs to the BMT2 family.</text>
</comment>
<dbReference type="GO" id="GO:0005730">
    <property type="term" value="C:nucleolus"/>
    <property type="evidence" value="ECO:0007669"/>
    <property type="project" value="UniProtKB-SubCell"/>
</dbReference>
<evidence type="ECO:0000256" key="3">
    <source>
        <dbReference type="ARBA" id="ARBA00022691"/>
    </source>
</evidence>
<feature type="compositionally biased region" description="Basic residues" evidence="5">
    <location>
        <begin position="1"/>
        <end position="12"/>
    </location>
</feature>
<keyword evidence="2 4" id="KW-0808">Transferase</keyword>
<sequence length="288" mass="32592">MGSIRKRTKKKPIASSSSTSLTSSVSHKVTRSTITAFHVLLRKKANITKKVQHAATDSEKSLWQKELDAVNNNISELGGLDAYQRASQLGQSKDRGGDSSRILVSWLLEMGIKKDRPLRMLEIGALRPDNYASEKWLKNTPIDLRSQHPSILEQDFFLRPLPSSEDESFDLISCSLVLNFVDDPARRGKMLQLIHEHLRPSSESLLFLVLPLPCVNNSRYLTLPVLAEIMEAIGFILVKERWRTGGKVGYWLWRWKNKSGFGKDRGLLQRKVQQQSGAKMNNFAIVLP</sequence>
<dbReference type="GO" id="GO:0016433">
    <property type="term" value="F:rRNA (adenine) methyltransferase activity"/>
    <property type="evidence" value="ECO:0007669"/>
    <property type="project" value="UniProtKB-UniRule"/>
</dbReference>
<feature type="binding site" evidence="4">
    <location>
        <position position="143"/>
    </location>
    <ligand>
        <name>S-adenosyl-L-methionine</name>
        <dbReference type="ChEBI" id="CHEBI:59789"/>
    </ligand>
</feature>
<keyword evidence="7" id="KW-1185">Reference proteome</keyword>
<dbReference type="Proteomes" id="UP000029445">
    <property type="component" value="Chromosome 5"/>
</dbReference>
<evidence type="ECO:0000313" key="7">
    <source>
        <dbReference type="Proteomes" id="UP000029445"/>
    </source>
</evidence>
<reference evidence="6 7" key="2">
    <citation type="journal article" date="2018" name="Proc. Natl. Acad. Sci.">
        <title>RNAi is a critical determinant of centromere evolution in closely related fungi.</title>
        <authorList>
            <person name="Yadav V."/>
            <person name="Sun S."/>
            <person name="Billmyre R.B."/>
            <person name="Thimmappa B.C."/>
            <person name="Shea T."/>
            <person name="Lintner R."/>
            <person name="Bakkeren G."/>
            <person name="Cuomo C.A."/>
            <person name="Heitman J."/>
            <person name="Sanyal K."/>
        </authorList>
    </citation>
    <scope>NUCLEOTIDE SEQUENCE [LARGE SCALE GENOMIC DNA]</scope>
    <source>
        <strain evidence="6 7">R265</strain>
    </source>
</reference>
<dbReference type="PANTHER" id="PTHR21008:SF1">
    <property type="entry name" value="25S RRNA (ADENINE(2142)-N(1))-METHYLTRANSFERASE"/>
    <property type="match status" value="1"/>
</dbReference>
<dbReference type="GeneID" id="88178252"/>
<evidence type="ECO:0000256" key="5">
    <source>
        <dbReference type="SAM" id="MobiDB-lite"/>
    </source>
</evidence>
<dbReference type="EMBL" id="CP025763">
    <property type="protein sequence ID" value="KGB76026.1"/>
    <property type="molecule type" value="Genomic_DNA"/>
</dbReference>
<feature type="compositionally biased region" description="Low complexity" evidence="5">
    <location>
        <begin position="15"/>
        <end position="25"/>
    </location>
</feature>
<keyword evidence="3 4" id="KW-0949">S-adenosyl-L-methionine</keyword>
<dbReference type="HOGENOM" id="CLU_041583_1_0_1"/>
<evidence type="ECO:0000256" key="1">
    <source>
        <dbReference type="ARBA" id="ARBA00022603"/>
    </source>
</evidence>
<dbReference type="OMA" id="FHRTSKW"/>
<reference evidence="6 7" key="1">
    <citation type="journal article" date="2011" name="MBio">
        <title>Genome variation in Cryptococcus gattii, an emerging pathogen of immunocompetent hosts.</title>
        <authorList>
            <person name="D'Souza C.A."/>
            <person name="Kronstad J.W."/>
            <person name="Taylor G."/>
            <person name="Warren R."/>
            <person name="Yuen M."/>
            <person name="Hu G."/>
            <person name="Jung W.H."/>
            <person name="Sham A."/>
            <person name="Kidd S.E."/>
            <person name="Tangen K."/>
            <person name="Lee N."/>
            <person name="Zeilmaker T."/>
            <person name="Sawkins J."/>
            <person name="McVicker G."/>
            <person name="Shah S."/>
            <person name="Gnerre S."/>
            <person name="Griggs A."/>
            <person name="Zeng Q."/>
            <person name="Bartlett K."/>
            <person name="Li W."/>
            <person name="Wang X."/>
            <person name="Heitman J."/>
            <person name="Stajich J.E."/>
            <person name="Fraser J.A."/>
            <person name="Meyer W."/>
            <person name="Carter D."/>
            <person name="Schein J."/>
            <person name="Krzywinski M."/>
            <person name="Kwon-Chung K.J."/>
            <person name="Varma A."/>
            <person name="Wang J."/>
            <person name="Brunham R."/>
            <person name="Fyfe M."/>
            <person name="Ouellette B.F."/>
            <person name="Siddiqui A."/>
            <person name="Marra M."/>
            <person name="Jones S."/>
            <person name="Holt R."/>
            <person name="Birren B.W."/>
            <person name="Galagan J.E."/>
            <person name="Cuomo C.A."/>
        </authorList>
    </citation>
    <scope>NUCLEOTIDE SEQUENCE [LARGE SCALE GENOMIC DNA]</scope>
    <source>
        <strain evidence="6 7">R265</strain>
    </source>
</reference>
<dbReference type="VEuPathDB" id="FungiDB:CNBG_1864"/>
<evidence type="ECO:0000256" key="4">
    <source>
        <dbReference type="HAMAP-Rule" id="MF_03044"/>
    </source>
</evidence>
<feature type="region of interest" description="Disordered" evidence="5">
    <location>
        <begin position="1"/>
        <end position="25"/>
    </location>
</feature>
<dbReference type="EC" id="2.1.1.-" evidence="4"/>
<evidence type="ECO:0000256" key="2">
    <source>
        <dbReference type="ARBA" id="ARBA00022679"/>
    </source>
</evidence>
<dbReference type="Pfam" id="PF11968">
    <property type="entry name" value="Bmt2"/>
    <property type="match status" value="1"/>
</dbReference>
<dbReference type="RefSeq" id="XP_062881933.1">
    <property type="nucleotide sequence ID" value="XM_063025978.1"/>
</dbReference>
<evidence type="ECO:0000313" key="6">
    <source>
        <dbReference type="EMBL" id="KGB76026.1"/>
    </source>
</evidence>
<dbReference type="InterPro" id="IPR029063">
    <property type="entry name" value="SAM-dependent_MTases_sf"/>
</dbReference>
<dbReference type="InterPro" id="IPR021867">
    <property type="entry name" value="Bmt2/SAMTOR"/>
</dbReference>
<name>A0A095D410_CRYD2</name>
<keyword evidence="1 4" id="KW-0489">Methyltransferase</keyword>
<dbReference type="KEGG" id="cdeu:CNBG_1864"/>
<dbReference type="HAMAP" id="MF_03044">
    <property type="entry name" value="BMT2"/>
    <property type="match status" value="1"/>
</dbReference>
<proteinExistence type="inferred from homology"/>
<dbReference type="Gene3D" id="3.40.50.150">
    <property type="entry name" value="Vaccinia Virus protein VP39"/>
    <property type="match status" value="1"/>
</dbReference>
<dbReference type="OrthoDB" id="5954793at2759"/>
<organism evidence="6 7">
    <name type="scientific">Cryptococcus deuterogattii (strain R265)</name>
    <name type="common">Cryptococcus gattii VGII (strain R265)</name>
    <dbReference type="NCBI Taxonomy" id="294750"/>
    <lineage>
        <taxon>Eukaryota</taxon>
        <taxon>Fungi</taxon>
        <taxon>Dikarya</taxon>
        <taxon>Basidiomycota</taxon>
        <taxon>Agaricomycotina</taxon>
        <taxon>Tremellomycetes</taxon>
        <taxon>Tremellales</taxon>
        <taxon>Cryptococcaceae</taxon>
        <taxon>Cryptococcus</taxon>
        <taxon>Cryptococcus gattii species complex</taxon>
    </lineage>
</organism>
<protein>
    <recommendedName>
        <fullName evidence="4">25S rRNA adenine-N(1) methyltransferase</fullName>
        <ecNumber evidence="4">2.1.1.-</ecNumber>
    </recommendedName>
</protein>
<accession>A0A095D410</accession>
<comment type="function">
    <text evidence="4">S-adenosyl-L-methionine-dependent methyltransferase that specifically methylates the N(1) position of an adenine present in helix 65 in 25S rRNA.</text>
</comment>